<organism evidence="4 5">
    <name type="scientific">Cohnella soli</name>
    <dbReference type="NCBI Taxonomy" id="425005"/>
    <lineage>
        <taxon>Bacteria</taxon>
        <taxon>Bacillati</taxon>
        <taxon>Bacillota</taxon>
        <taxon>Bacilli</taxon>
        <taxon>Bacillales</taxon>
        <taxon>Paenibacillaceae</taxon>
        <taxon>Cohnella</taxon>
    </lineage>
</organism>
<evidence type="ECO:0000259" key="2">
    <source>
        <dbReference type="Pfam" id="PF11258"/>
    </source>
</evidence>
<dbReference type="InterPro" id="IPR023158">
    <property type="entry name" value="YerB-like_sf"/>
</dbReference>
<proteinExistence type="predicted"/>
<feature type="domain" description="DUF3048" evidence="3">
    <location>
        <begin position="241"/>
        <end position="349"/>
    </location>
</feature>
<keyword evidence="1" id="KW-0732">Signal</keyword>
<dbReference type="InterPro" id="IPR035328">
    <property type="entry name" value="DUF3048_C"/>
</dbReference>
<dbReference type="InterPro" id="IPR021416">
    <property type="entry name" value="DUF3048_N"/>
</dbReference>
<dbReference type="Pfam" id="PF11258">
    <property type="entry name" value="DUF3048"/>
    <property type="match status" value="1"/>
</dbReference>
<name>A0ABW0HVL2_9BACL</name>
<feature type="signal peptide" evidence="1">
    <location>
        <begin position="1"/>
        <end position="29"/>
    </location>
</feature>
<accession>A0ABW0HVL2</accession>
<comment type="caution">
    <text evidence="4">The sequence shown here is derived from an EMBL/GenBank/DDBJ whole genome shotgun (WGS) entry which is preliminary data.</text>
</comment>
<dbReference type="Gene3D" id="3.50.90.10">
    <property type="entry name" value="YerB-like"/>
    <property type="match status" value="1"/>
</dbReference>
<dbReference type="PROSITE" id="PS51257">
    <property type="entry name" value="PROKAR_LIPOPROTEIN"/>
    <property type="match status" value="1"/>
</dbReference>
<keyword evidence="5" id="KW-1185">Reference proteome</keyword>
<evidence type="ECO:0000313" key="4">
    <source>
        <dbReference type="EMBL" id="MFC5404614.1"/>
    </source>
</evidence>
<dbReference type="Proteomes" id="UP001596113">
    <property type="component" value="Unassembled WGS sequence"/>
</dbReference>
<protein>
    <submittedName>
        <fullName evidence="4">DUF3048 domain-containing protein</fullName>
    </submittedName>
</protein>
<feature type="domain" description="DUF3048" evidence="2">
    <location>
        <begin position="72"/>
        <end position="213"/>
    </location>
</feature>
<evidence type="ECO:0000256" key="1">
    <source>
        <dbReference type="SAM" id="SignalP"/>
    </source>
</evidence>
<feature type="chain" id="PRO_5045849821" evidence="1">
    <location>
        <begin position="30"/>
        <end position="366"/>
    </location>
</feature>
<evidence type="ECO:0000259" key="3">
    <source>
        <dbReference type="Pfam" id="PF17479"/>
    </source>
</evidence>
<dbReference type="RefSeq" id="WP_378135060.1">
    <property type="nucleotide sequence ID" value="NZ_JBHSMI010000028.1"/>
</dbReference>
<sequence>MTLRKSLQQRKRIALQFTLAAALATGLTACSGGGDEAATATPVLTPVPTESAASPSASASTDVPSASFIAPLTGLPVDKEVTNRPFSVMINNLAPARPQSGLTQADTVWELLAEGGITRLVAIFQSKSFTDPIGPVRSIRPYFIQVGEFYSGVLVHVGASNDAFAILRKQHKEDLDEITNAGAYFYRDKSRKAPHNVYTTLEKLQAGAAKHKYKDTATVPLIKFDSNPASLASAAAASKIDIKFMLSDYKVTYEYDAQKLVYNRFINGKPHIDKNNDQQLTTTNLVVLNARHDIKDDVGRLVVDLDSGGDALLFQQGKVISCKWERKNGDVIRLVKDGEELPFLPGVTYYHVVPSSSKLDKHVTYQ</sequence>
<dbReference type="Pfam" id="PF17479">
    <property type="entry name" value="DUF3048_C"/>
    <property type="match status" value="1"/>
</dbReference>
<gene>
    <name evidence="4" type="ORF">ACFPOF_17905</name>
</gene>
<dbReference type="EMBL" id="JBHSMI010000028">
    <property type="protein sequence ID" value="MFC5404614.1"/>
    <property type="molecule type" value="Genomic_DNA"/>
</dbReference>
<dbReference type="SUPFAM" id="SSF159774">
    <property type="entry name" value="YerB-like"/>
    <property type="match status" value="1"/>
</dbReference>
<reference evidence="5" key="1">
    <citation type="journal article" date="2019" name="Int. J. Syst. Evol. Microbiol.">
        <title>The Global Catalogue of Microorganisms (GCM) 10K type strain sequencing project: providing services to taxonomists for standard genome sequencing and annotation.</title>
        <authorList>
            <consortium name="The Broad Institute Genomics Platform"/>
            <consortium name="The Broad Institute Genome Sequencing Center for Infectious Disease"/>
            <person name="Wu L."/>
            <person name="Ma J."/>
        </authorList>
    </citation>
    <scope>NUCLEOTIDE SEQUENCE [LARGE SCALE GENOMIC DNA]</scope>
    <source>
        <strain evidence="5">CGMCC 1.18575</strain>
    </source>
</reference>
<evidence type="ECO:0000313" key="5">
    <source>
        <dbReference type="Proteomes" id="UP001596113"/>
    </source>
</evidence>